<dbReference type="SUPFAM" id="SSF57903">
    <property type="entry name" value="FYVE/PHD zinc finger"/>
    <property type="match status" value="1"/>
</dbReference>
<gene>
    <name evidence="1" type="ORF">CGI_10027038</name>
</gene>
<dbReference type="InParanoid" id="K1RQ71"/>
<organism evidence="1">
    <name type="scientific">Magallana gigas</name>
    <name type="common">Pacific oyster</name>
    <name type="synonym">Crassostrea gigas</name>
    <dbReference type="NCBI Taxonomy" id="29159"/>
    <lineage>
        <taxon>Eukaryota</taxon>
        <taxon>Metazoa</taxon>
        <taxon>Spiralia</taxon>
        <taxon>Lophotrochozoa</taxon>
        <taxon>Mollusca</taxon>
        <taxon>Bivalvia</taxon>
        <taxon>Autobranchia</taxon>
        <taxon>Pteriomorphia</taxon>
        <taxon>Ostreida</taxon>
        <taxon>Ostreoidea</taxon>
        <taxon>Ostreidae</taxon>
        <taxon>Magallana</taxon>
    </lineage>
</organism>
<proteinExistence type="predicted"/>
<dbReference type="InterPro" id="IPR011011">
    <property type="entry name" value="Znf_FYVE_PHD"/>
</dbReference>
<name>K1RQ71_MAGGI</name>
<sequence length="119" mass="13807">MVQQKMKKFSCGNCKEDCKTRRVHYTPPLPFFSQCTPFELEKSSVCNTWFHAVCQKIGIGDLKKWSSLKDAYICRSCCCFSDGTGFDYLLGLSRLQENLRRVTGRRHVEQLTRDDLIMP</sequence>
<dbReference type="EMBL" id="JH816387">
    <property type="protein sequence ID" value="EKC36496.1"/>
    <property type="molecule type" value="Genomic_DNA"/>
</dbReference>
<evidence type="ECO:0008006" key="2">
    <source>
        <dbReference type="Google" id="ProtNLM"/>
    </source>
</evidence>
<reference evidence="1" key="1">
    <citation type="journal article" date="2012" name="Nature">
        <title>The oyster genome reveals stress adaptation and complexity of shell formation.</title>
        <authorList>
            <person name="Zhang G."/>
            <person name="Fang X."/>
            <person name="Guo X."/>
            <person name="Li L."/>
            <person name="Luo R."/>
            <person name="Xu F."/>
            <person name="Yang P."/>
            <person name="Zhang L."/>
            <person name="Wang X."/>
            <person name="Qi H."/>
            <person name="Xiong Z."/>
            <person name="Que H."/>
            <person name="Xie Y."/>
            <person name="Holland P.W."/>
            <person name="Paps J."/>
            <person name="Zhu Y."/>
            <person name="Wu F."/>
            <person name="Chen Y."/>
            <person name="Wang J."/>
            <person name="Peng C."/>
            <person name="Meng J."/>
            <person name="Yang L."/>
            <person name="Liu J."/>
            <person name="Wen B."/>
            <person name="Zhang N."/>
            <person name="Huang Z."/>
            <person name="Zhu Q."/>
            <person name="Feng Y."/>
            <person name="Mount A."/>
            <person name="Hedgecock D."/>
            <person name="Xu Z."/>
            <person name="Liu Y."/>
            <person name="Domazet-Loso T."/>
            <person name="Du Y."/>
            <person name="Sun X."/>
            <person name="Zhang S."/>
            <person name="Liu B."/>
            <person name="Cheng P."/>
            <person name="Jiang X."/>
            <person name="Li J."/>
            <person name="Fan D."/>
            <person name="Wang W."/>
            <person name="Fu W."/>
            <person name="Wang T."/>
            <person name="Wang B."/>
            <person name="Zhang J."/>
            <person name="Peng Z."/>
            <person name="Li Y."/>
            <person name="Li N."/>
            <person name="Wang J."/>
            <person name="Chen M."/>
            <person name="He Y."/>
            <person name="Tan F."/>
            <person name="Song X."/>
            <person name="Zheng Q."/>
            <person name="Huang R."/>
            <person name="Yang H."/>
            <person name="Du X."/>
            <person name="Chen L."/>
            <person name="Yang M."/>
            <person name="Gaffney P.M."/>
            <person name="Wang S."/>
            <person name="Luo L."/>
            <person name="She Z."/>
            <person name="Ming Y."/>
            <person name="Huang W."/>
            <person name="Zhang S."/>
            <person name="Huang B."/>
            <person name="Zhang Y."/>
            <person name="Qu T."/>
            <person name="Ni P."/>
            <person name="Miao G."/>
            <person name="Wang J."/>
            <person name="Wang Q."/>
            <person name="Steinberg C.E."/>
            <person name="Wang H."/>
            <person name="Li N."/>
            <person name="Qian L."/>
            <person name="Zhang G."/>
            <person name="Li Y."/>
            <person name="Yang H."/>
            <person name="Liu X."/>
            <person name="Wang J."/>
            <person name="Yin Y."/>
            <person name="Wang J."/>
        </authorList>
    </citation>
    <scope>NUCLEOTIDE SEQUENCE [LARGE SCALE GENOMIC DNA]</scope>
    <source>
        <strain evidence="1">05x7-T-G4-1.051#20</strain>
    </source>
</reference>
<protein>
    <recommendedName>
        <fullName evidence="2">PHD-type domain-containing protein</fullName>
    </recommendedName>
</protein>
<dbReference type="AlphaFoldDB" id="K1RQ71"/>
<dbReference type="HOGENOM" id="CLU_2063732_0_0_1"/>
<accession>K1RQ71</accession>
<evidence type="ECO:0000313" key="1">
    <source>
        <dbReference type="EMBL" id="EKC36496.1"/>
    </source>
</evidence>